<keyword evidence="6" id="KW-0564">Palmitate</keyword>
<dbReference type="InterPro" id="IPR038501">
    <property type="entry name" value="Spore_GerAC_C_sf"/>
</dbReference>
<comment type="similarity">
    <text evidence="2">Belongs to the GerABKC lipoprotein family.</text>
</comment>
<evidence type="ECO:0000256" key="6">
    <source>
        <dbReference type="ARBA" id="ARBA00023139"/>
    </source>
</evidence>
<dbReference type="PANTHER" id="PTHR35789">
    <property type="entry name" value="SPORE GERMINATION PROTEIN B3"/>
    <property type="match status" value="1"/>
</dbReference>
<dbReference type="AlphaFoldDB" id="A0A1G8TK27"/>
<feature type="domain" description="Spore germination GerAC-like C-terminal" evidence="8">
    <location>
        <begin position="198"/>
        <end position="375"/>
    </location>
</feature>
<keyword evidence="7" id="KW-0449">Lipoprotein</keyword>
<evidence type="ECO:0000256" key="7">
    <source>
        <dbReference type="ARBA" id="ARBA00023288"/>
    </source>
</evidence>
<dbReference type="PROSITE" id="PS51257">
    <property type="entry name" value="PROKAR_LIPOPROTEIN"/>
    <property type="match status" value="1"/>
</dbReference>
<dbReference type="Pfam" id="PF05504">
    <property type="entry name" value="Spore_GerAC"/>
    <property type="match status" value="1"/>
</dbReference>
<evidence type="ECO:0000259" key="8">
    <source>
        <dbReference type="Pfam" id="PF05504"/>
    </source>
</evidence>
<proteinExistence type="inferred from homology"/>
<evidence type="ECO:0000313" key="10">
    <source>
        <dbReference type="EMBL" id="SDJ41767.1"/>
    </source>
</evidence>
<evidence type="ECO:0000256" key="4">
    <source>
        <dbReference type="ARBA" id="ARBA00022729"/>
    </source>
</evidence>
<sequence>MKKTTITLCIICILVSGCADKNYLEKMSIVTGIAYDKGEENLLRGTLSILQFDPASPNISHIITGENDTTKGIRIHADREASHEIVMGQLRVVLYSTALAENGLLSLTDTLARDPNITDLLYLTIAKGEAGKLLQPESTEGAPTPGNYIQRLIEKNVANEQLPESNLHKFNHDLYDIGIDPVLPLLDIEEEKTKVYSVALFQDDRMVTALDPDMIFYLLLLKNPYRKGKLQLSLDAEDFKDYIREESYEENKDTPLDIALQQIRSSSTFHSRKGEPAKQTVRISLKQRLLESTLQLHFQDEQLIKKLEQAIEEEVKEKLEEFMEILKDHETDPIGFGKRYRSAHGKNLLNDEEWRSRIKDLDVTFEVNVELQRYGIID</sequence>
<evidence type="ECO:0000256" key="3">
    <source>
        <dbReference type="ARBA" id="ARBA00022544"/>
    </source>
</evidence>
<reference evidence="11" key="1">
    <citation type="submission" date="2016-10" db="EMBL/GenBank/DDBJ databases">
        <authorList>
            <person name="Varghese N."/>
            <person name="Submissions S."/>
        </authorList>
    </citation>
    <scope>NUCLEOTIDE SEQUENCE [LARGE SCALE GENOMIC DNA]</scope>
    <source>
        <strain evidence="11">DSM 4771</strain>
    </source>
</reference>
<organism evidence="10 11">
    <name type="scientific">Salimicrobium halophilum</name>
    <dbReference type="NCBI Taxonomy" id="86666"/>
    <lineage>
        <taxon>Bacteria</taxon>
        <taxon>Bacillati</taxon>
        <taxon>Bacillota</taxon>
        <taxon>Bacilli</taxon>
        <taxon>Bacillales</taxon>
        <taxon>Bacillaceae</taxon>
        <taxon>Salimicrobium</taxon>
    </lineage>
</organism>
<keyword evidence="11" id="KW-1185">Reference proteome</keyword>
<evidence type="ECO:0000256" key="5">
    <source>
        <dbReference type="ARBA" id="ARBA00023136"/>
    </source>
</evidence>
<comment type="subcellular location">
    <subcellularLocation>
        <location evidence="1">Membrane</location>
        <topology evidence="1">Lipid-anchor</topology>
    </subcellularLocation>
</comment>
<dbReference type="InterPro" id="IPR008844">
    <property type="entry name" value="Spore_GerAC-like"/>
</dbReference>
<dbReference type="GO" id="GO:0009847">
    <property type="term" value="P:spore germination"/>
    <property type="evidence" value="ECO:0007669"/>
    <property type="project" value="InterPro"/>
</dbReference>
<dbReference type="InterPro" id="IPR046953">
    <property type="entry name" value="Spore_GerAC-like_C"/>
</dbReference>
<gene>
    <name evidence="10" type="ORF">SAMN04490247_1823</name>
</gene>
<evidence type="ECO:0000256" key="2">
    <source>
        <dbReference type="ARBA" id="ARBA00007886"/>
    </source>
</evidence>
<evidence type="ECO:0000256" key="1">
    <source>
        <dbReference type="ARBA" id="ARBA00004635"/>
    </source>
</evidence>
<dbReference type="Proteomes" id="UP000199225">
    <property type="component" value="Unassembled WGS sequence"/>
</dbReference>
<evidence type="ECO:0000259" key="9">
    <source>
        <dbReference type="Pfam" id="PF25198"/>
    </source>
</evidence>
<keyword evidence="3" id="KW-0309">Germination</keyword>
<dbReference type="NCBIfam" id="TIGR02887">
    <property type="entry name" value="spore_ger_x_C"/>
    <property type="match status" value="1"/>
</dbReference>
<dbReference type="RefSeq" id="WP_176757483.1">
    <property type="nucleotide sequence ID" value="NZ_FNEV01000005.1"/>
</dbReference>
<protein>
    <submittedName>
        <fullName evidence="10">Spore germination B3/ GerAC like, C-terminal</fullName>
    </submittedName>
</protein>
<feature type="domain" description="Spore germination protein N-terminal" evidence="9">
    <location>
        <begin position="20"/>
        <end position="187"/>
    </location>
</feature>
<dbReference type="EMBL" id="FNEV01000005">
    <property type="protein sequence ID" value="SDJ41767.1"/>
    <property type="molecule type" value="Genomic_DNA"/>
</dbReference>
<dbReference type="GO" id="GO:0016020">
    <property type="term" value="C:membrane"/>
    <property type="evidence" value="ECO:0007669"/>
    <property type="project" value="UniProtKB-SubCell"/>
</dbReference>
<keyword evidence="5" id="KW-0472">Membrane</keyword>
<dbReference type="InterPro" id="IPR057336">
    <property type="entry name" value="GerAC_N"/>
</dbReference>
<keyword evidence="4" id="KW-0732">Signal</keyword>
<dbReference type="Pfam" id="PF25198">
    <property type="entry name" value="Spore_GerAC_N"/>
    <property type="match status" value="1"/>
</dbReference>
<dbReference type="STRING" id="86666.SAMN04490247_1823"/>
<dbReference type="PANTHER" id="PTHR35789:SF1">
    <property type="entry name" value="SPORE GERMINATION PROTEIN B3"/>
    <property type="match status" value="1"/>
</dbReference>
<evidence type="ECO:0000313" key="11">
    <source>
        <dbReference type="Proteomes" id="UP000199225"/>
    </source>
</evidence>
<dbReference type="Gene3D" id="3.30.300.210">
    <property type="entry name" value="Nutrient germinant receptor protein C, domain 3"/>
    <property type="match status" value="1"/>
</dbReference>
<name>A0A1G8TK27_9BACI</name>
<accession>A0A1G8TK27</accession>